<evidence type="ECO:0000256" key="5">
    <source>
        <dbReference type="ARBA" id="ARBA00023136"/>
    </source>
</evidence>
<dbReference type="InterPro" id="IPR043428">
    <property type="entry name" value="LivM-like"/>
</dbReference>
<protein>
    <submittedName>
        <fullName evidence="7">Branched-chain amino acid ABC transporter permease</fullName>
    </submittedName>
</protein>
<keyword evidence="5 6" id="KW-0472">Membrane</keyword>
<evidence type="ECO:0000256" key="1">
    <source>
        <dbReference type="ARBA" id="ARBA00004651"/>
    </source>
</evidence>
<dbReference type="Pfam" id="PF02653">
    <property type="entry name" value="BPD_transp_2"/>
    <property type="match status" value="1"/>
</dbReference>
<organism evidence="7 8">
    <name type="scientific">Caenimonas terrae</name>
    <dbReference type="NCBI Taxonomy" id="696074"/>
    <lineage>
        <taxon>Bacteria</taxon>
        <taxon>Pseudomonadati</taxon>
        <taxon>Pseudomonadota</taxon>
        <taxon>Betaproteobacteria</taxon>
        <taxon>Burkholderiales</taxon>
        <taxon>Comamonadaceae</taxon>
        <taxon>Caenimonas</taxon>
    </lineage>
</organism>
<evidence type="ECO:0000256" key="3">
    <source>
        <dbReference type="ARBA" id="ARBA00022692"/>
    </source>
</evidence>
<keyword evidence="8" id="KW-1185">Reference proteome</keyword>
<feature type="transmembrane region" description="Helical" evidence="6">
    <location>
        <begin position="216"/>
        <end position="235"/>
    </location>
</feature>
<proteinExistence type="predicted"/>
<dbReference type="Proteomes" id="UP001596037">
    <property type="component" value="Unassembled WGS sequence"/>
</dbReference>
<feature type="transmembrane region" description="Helical" evidence="6">
    <location>
        <begin position="256"/>
        <end position="277"/>
    </location>
</feature>
<evidence type="ECO:0000313" key="7">
    <source>
        <dbReference type="EMBL" id="MFC5496253.1"/>
    </source>
</evidence>
<dbReference type="PANTHER" id="PTHR30482">
    <property type="entry name" value="HIGH-AFFINITY BRANCHED-CHAIN AMINO ACID TRANSPORT SYSTEM PERMEASE"/>
    <property type="match status" value="1"/>
</dbReference>
<dbReference type="InterPro" id="IPR001851">
    <property type="entry name" value="ABC_transp_permease"/>
</dbReference>
<evidence type="ECO:0000256" key="4">
    <source>
        <dbReference type="ARBA" id="ARBA00022989"/>
    </source>
</evidence>
<accession>A0ABW0NAQ4</accession>
<comment type="caution">
    <text evidence="7">The sequence shown here is derived from an EMBL/GenBank/DDBJ whole genome shotgun (WGS) entry which is preliminary data.</text>
</comment>
<feature type="transmembrane region" description="Helical" evidence="6">
    <location>
        <begin position="88"/>
        <end position="108"/>
    </location>
</feature>
<evidence type="ECO:0000256" key="6">
    <source>
        <dbReference type="SAM" id="Phobius"/>
    </source>
</evidence>
<feature type="transmembrane region" description="Helical" evidence="6">
    <location>
        <begin position="289"/>
        <end position="309"/>
    </location>
</feature>
<feature type="transmembrane region" description="Helical" evidence="6">
    <location>
        <begin position="53"/>
        <end position="76"/>
    </location>
</feature>
<dbReference type="RefSeq" id="WP_376848280.1">
    <property type="nucleotide sequence ID" value="NZ_JBHSMF010000002.1"/>
</dbReference>
<feature type="transmembrane region" description="Helical" evidence="6">
    <location>
        <begin position="168"/>
        <end position="186"/>
    </location>
</feature>
<gene>
    <name evidence="7" type="ORF">ACFPOE_01785</name>
</gene>
<evidence type="ECO:0000256" key="2">
    <source>
        <dbReference type="ARBA" id="ARBA00022475"/>
    </source>
</evidence>
<keyword evidence="2" id="KW-1003">Cell membrane</keyword>
<evidence type="ECO:0000313" key="8">
    <source>
        <dbReference type="Proteomes" id="UP001596037"/>
    </source>
</evidence>
<reference evidence="8" key="1">
    <citation type="journal article" date="2019" name="Int. J. Syst. Evol. Microbiol.">
        <title>The Global Catalogue of Microorganisms (GCM) 10K type strain sequencing project: providing services to taxonomists for standard genome sequencing and annotation.</title>
        <authorList>
            <consortium name="The Broad Institute Genomics Platform"/>
            <consortium name="The Broad Institute Genome Sequencing Center for Infectious Disease"/>
            <person name="Wu L."/>
            <person name="Ma J."/>
        </authorList>
    </citation>
    <scope>NUCLEOTIDE SEQUENCE [LARGE SCALE GENOMIC DNA]</scope>
    <source>
        <strain evidence="8">CCUG 57401</strain>
    </source>
</reference>
<keyword evidence="4 6" id="KW-1133">Transmembrane helix</keyword>
<name>A0ABW0NAQ4_9BURK</name>
<sequence length="344" mass="37111">MTARLMSWIRLVERHRVAAVLLFLLVFPLLMPYEALAVNILIFGLYAVGFNLLFGYTGLLSFGHAAFFGTGGYLAGIAIVNMALPWPLAIAVGVAASALVGLVIGWLAIRTRGIYFSMVTLALGQIVYYAFYKAERWTGGENGLRGVRVDAVDLAGFRLDFTNPTTKYYVIYVFVAAALWLVSRILSSPLGAVMEAIRENDKRAAACGYDVGRTKLLVFVLSAALCGLAGALRALHLSVVPIDSLHYLTSGHAVMMCLLGGMGTFFGPFVGAGVFLYLEDAVTNLTTHWMAVVGVIFILFVLFFPRGIWGTLLHELRRRTRLPEPPAARDVGATVAAPGAGAAK</sequence>
<dbReference type="EMBL" id="JBHSMF010000002">
    <property type="protein sequence ID" value="MFC5496253.1"/>
    <property type="molecule type" value="Genomic_DNA"/>
</dbReference>
<dbReference type="CDD" id="cd06581">
    <property type="entry name" value="TM_PBP1_LivM_like"/>
    <property type="match status" value="1"/>
</dbReference>
<dbReference type="PANTHER" id="PTHR30482:SF17">
    <property type="entry name" value="ABC TRANSPORTER ATP-BINDING PROTEIN"/>
    <property type="match status" value="1"/>
</dbReference>
<comment type="subcellular location">
    <subcellularLocation>
        <location evidence="1">Cell membrane</location>
        <topology evidence="1">Multi-pass membrane protein</topology>
    </subcellularLocation>
</comment>
<keyword evidence="3 6" id="KW-0812">Transmembrane</keyword>
<feature type="transmembrane region" description="Helical" evidence="6">
    <location>
        <begin position="114"/>
        <end position="132"/>
    </location>
</feature>